<dbReference type="Proteomes" id="UP001501442">
    <property type="component" value="Unassembled WGS sequence"/>
</dbReference>
<dbReference type="Gene3D" id="3.40.50.300">
    <property type="entry name" value="P-loop containing nucleotide triphosphate hydrolases"/>
    <property type="match status" value="1"/>
</dbReference>
<organism evidence="2 3">
    <name type="scientific">Actinoallomurus vinaceus</name>
    <dbReference type="NCBI Taxonomy" id="1080074"/>
    <lineage>
        <taxon>Bacteria</taxon>
        <taxon>Bacillati</taxon>
        <taxon>Actinomycetota</taxon>
        <taxon>Actinomycetes</taxon>
        <taxon>Streptosporangiales</taxon>
        <taxon>Thermomonosporaceae</taxon>
        <taxon>Actinoallomurus</taxon>
    </lineage>
</organism>
<comment type="caution">
    <text evidence="2">The sequence shown here is derived from an EMBL/GenBank/DDBJ whole genome shotgun (WGS) entry which is preliminary data.</text>
</comment>
<evidence type="ECO:0000313" key="2">
    <source>
        <dbReference type="EMBL" id="GAA4622817.1"/>
    </source>
</evidence>
<reference evidence="3" key="1">
    <citation type="journal article" date="2019" name="Int. J. Syst. Evol. Microbiol.">
        <title>The Global Catalogue of Microorganisms (GCM) 10K type strain sequencing project: providing services to taxonomists for standard genome sequencing and annotation.</title>
        <authorList>
            <consortium name="The Broad Institute Genomics Platform"/>
            <consortium name="The Broad Institute Genome Sequencing Center for Infectious Disease"/>
            <person name="Wu L."/>
            <person name="Ma J."/>
        </authorList>
    </citation>
    <scope>NUCLEOTIDE SEQUENCE [LARGE SCALE GENOMIC DNA]</scope>
    <source>
        <strain evidence="3">JCM 17939</strain>
    </source>
</reference>
<feature type="region of interest" description="Disordered" evidence="1">
    <location>
        <begin position="30"/>
        <end position="66"/>
    </location>
</feature>
<sequence length="788" mass="79842">MSDSAERHVHIGRDVSGQVVVGDHNVIIQRHGSSSSPADGPPPEVRPRTRPAGRPLPDPTGPLIGREEETARVRRWLEQGEAVGVHGVPGIGRSALLRRVAEDQVTAGADVVFLPAAGLAVEDIVQELFQACYDTDGYRPTRARLRRLMGSIQALVVVDDFEGPADDLEVLLDAIPAGRLLVSSVDPVMGAAGRSLELGGLAGEPALRLVGAEAGRDLTEEEQTAARRLFEASGGHPGVLARAAAAVRTGAATTLTADAGALTRALAAGLAAPARTALGVLLALADAPLSAAMATVLTGSSDSGEALAELERARLAASSGTRYRLAADPEALSVDPPEPAGYAEPLTEWARSATPRETAEEAPVILRVLAAAVSAGRHEQARDLARAAAPALGRALRWGAWRQVLQLGLRAAESLGAAEDVAYFTHELQVRNRVLGLTAGVAAGAAAGGGLIAAHGALATGAKATAGKVTGAAAGHPALIAGAAAVVVAGAVVGVGAAMGGSPERPAAASGPAYSAPAVPIKSSRPVPVRSSRRPGPADLTLRPSRVAAGETFRAIATGFQPGEVVSFSMTSAVTSAQIDSARADDSGRAEIAHQIPRSQSLADSRPYPISAEGEVSHRTAHADLWVIGARGTGDEGGTNGGDGGGGKTGGNGGGPSCTPDRTGPVDFGDVPYQDNGEPAGFRLVSSGTTCEGALATGSVHFTGKDADLFRIGRSTACPDTLPVHSSRCFVEVLLYATRATQSVSASLVIPGVGTPDREIRLLARIGPATSGRAQCSAGPSCPSPTGR</sequence>
<evidence type="ECO:0000313" key="3">
    <source>
        <dbReference type="Proteomes" id="UP001501442"/>
    </source>
</evidence>
<name>A0ABP8U5H5_9ACTN</name>
<protein>
    <recommendedName>
        <fullName evidence="4">AAA+ ATPase domain-containing protein</fullName>
    </recommendedName>
</protein>
<feature type="region of interest" description="Disordered" evidence="1">
    <location>
        <begin position="631"/>
        <end position="665"/>
    </location>
</feature>
<feature type="region of interest" description="Disordered" evidence="1">
    <location>
        <begin position="502"/>
        <end position="539"/>
    </location>
</feature>
<evidence type="ECO:0008006" key="4">
    <source>
        <dbReference type="Google" id="ProtNLM"/>
    </source>
</evidence>
<feature type="compositionally biased region" description="Gly residues" evidence="1">
    <location>
        <begin position="631"/>
        <end position="656"/>
    </location>
</feature>
<dbReference type="EMBL" id="BAABHK010000002">
    <property type="protein sequence ID" value="GAA4622817.1"/>
    <property type="molecule type" value="Genomic_DNA"/>
</dbReference>
<proteinExistence type="predicted"/>
<feature type="compositionally biased region" description="Low complexity" evidence="1">
    <location>
        <begin position="506"/>
        <end position="537"/>
    </location>
</feature>
<dbReference type="RefSeq" id="WP_345430058.1">
    <property type="nucleotide sequence ID" value="NZ_BAABHK010000002.1"/>
</dbReference>
<gene>
    <name evidence="2" type="ORF">GCM10023196_016540</name>
</gene>
<dbReference type="SUPFAM" id="SSF52540">
    <property type="entry name" value="P-loop containing nucleoside triphosphate hydrolases"/>
    <property type="match status" value="1"/>
</dbReference>
<keyword evidence="3" id="KW-1185">Reference proteome</keyword>
<evidence type="ECO:0000256" key="1">
    <source>
        <dbReference type="SAM" id="MobiDB-lite"/>
    </source>
</evidence>
<dbReference type="InterPro" id="IPR027417">
    <property type="entry name" value="P-loop_NTPase"/>
</dbReference>
<accession>A0ABP8U5H5</accession>